<proteinExistence type="predicted"/>
<keyword evidence="3" id="KW-1185">Reference proteome</keyword>
<evidence type="ECO:0000313" key="3">
    <source>
        <dbReference type="Proteomes" id="UP000325292"/>
    </source>
</evidence>
<reference evidence="2 3" key="1">
    <citation type="journal article" date="2019" name="Sci. Rep.">
        <title>Sulfobacillus thermotolerans: new insights into resistance and metabolic capacities of acidophilic chemolithotrophs.</title>
        <authorList>
            <person name="Panyushkina A.E."/>
            <person name="Babenko V.V."/>
            <person name="Nikitina A.S."/>
            <person name="Selezneva O.V."/>
            <person name="Tsaplina I.A."/>
            <person name="Letarova M.A."/>
            <person name="Kostryukova E.S."/>
            <person name="Letarov A.V."/>
        </authorList>
    </citation>
    <scope>NUCLEOTIDE SEQUENCE [LARGE SCALE GENOMIC DNA]</scope>
    <source>
        <strain evidence="2 3">Kr1</strain>
    </source>
</reference>
<evidence type="ECO:0008006" key="4">
    <source>
        <dbReference type="Google" id="ProtNLM"/>
    </source>
</evidence>
<dbReference type="Pfam" id="PF06898">
    <property type="entry name" value="YqfD"/>
    <property type="match status" value="1"/>
</dbReference>
<organism evidence="2 3">
    <name type="scientific">Sulfobacillus thermotolerans</name>
    <dbReference type="NCBI Taxonomy" id="338644"/>
    <lineage>
        <taxon>Bacteria</taxon>
        <taxon>Bacillati</taxon>
        <taxon>Bacillota</taxon>
        <taxon>Clostridia</taxon>
        <taxon>Eubacteriales</taxon>
        <taxon>Clostridiales Family XVII. Incertae Sedis</taxon>
        <taxon>Sulfobacillus</taxon>
    </lineage>
</organism>
<accession>A0ABN5GXU8</accession>
<evidence type="ECO:0000256" key="1">
    <source>
        <dbReference type="SAM" id="Phobius"/>
    </source>
</evidence>
<feature type="transmembrane region" description="Helical" evidence="1">
    <location>
        <begin position="160"/>
        <end position="180"/>
    </location>
</feature>
<gene>
    <name evidence="2" type="ORF">BXT84_03975</name>
</gene>
<dbReference type="InterPro" id="IPR010690">
    <property type="entry name" value="YqfD"/>
</dbReference>
<feature type="transmembrane region" description="Helical" evidence="1">
    <location>
        <begin position="89"/>
        <end position="110"/>
    </location>
</feature>
<dbReference type="EMBL" id="CP019454">
    <property type="protein sequence ID" value="AUW93215.1"/>
    <property type="molecule type" value="Genomic_DNA"/>
</dbReference>
<keyword evidence="1" id="KW-1133">Transmembrane helix</keyword>
<evidence type="ECO:0000313" key="2">
    <source>
        <dbReference type="EMBL" id="AUW93215.1"/>
    </source>
</evidence>
<name>A0ABN5GXU8_9FIRM</name>
<sequence>MIDFLYRLVFGWIEITLTGRNPEEAISRLVLAGPRLWNVRQTDKGYTFTVSLQGIVWLRKSVRGYHCRVRFGRRGGLPFKVQALKQRPFLGVGALTALFLIVFATSRIWVIDAPGANISHEAQEQLVAAAEQAGVHIGMLRSRMNLNAERQRMQRRLPQYAWIGLSVHGMLVTIHVIPLVNRPPDALPSKLVAARDGVVTSVLVFIGDPEVVAGERVHKGQTLISGAVSAQIPVQPPDAKQPITDAVKTPAKGDVFADVRYAATWWQPFRFWALKPTGRRFEQDFLKLADGEPILLKGYGAVPFRYYWRQKIVQPLQWREVTLPVEEVKIVYNELQRRHQLLSRKQALARAVAEVTQRLQHEAHGGTRVREQRIVHWTKQGVSVHLIWTVNQNIAVPPA</sequence>
<keyword evidence="1" id="KW-0472">Membrane</keyword>
<protein>
    <recommendedName>
        <fullName evidence="4">Sporulation protein YqfD</fullName>
    </recommendedName>
</protein>
<dbReference type="Proteomes" id="UP000325292">
    <property type="component" value="Chromosome"/>
</dbReference>
<keyword evidence="1" id="KW-0812">Transmembrane</keyword>